<comment type="function">
    <text evidence="1">May be involved in transcriptional regulation.</text>
</comment>
<keyword evidence="17" id="KW-1185">Reference proteome</keyword>
<comment type="caution">
    <text evidence="16">The sequence shown here is derived from an EMBL/GenBank/DDBJ whole genome shotgun (WGS) entry which is preliminary data.</text>
</comment>
<dbReference type="GO" id="GO:0006355">
    <property type="term" value="P:regulation of DNA-templated transcription"/>
    <property type="evidence" value="ECO:0007669"/>
    <property type="project" value="InterPro"/>
</dbReference>
<evidence type="ECO:0000256" key="3">
    <source>
        <dbReference type="ARBA" id="ARBA00006991"/>
    </source>
</evidence>
<dbReference type="SMART" id="SM00355">
    <property type="entry name" value="ZnF_C2H2"/>
    <property type="match status" value="4"/>
</dbReference>
<dbReference type="PANTHER" id="PTHR16515:SF57">
    <property type="entry name" value="ZINC FINGER PROTEIN 154-LIKE"/>
    <property type="match status" value="1"/>
</dbReference>
<evidence type="ECO:0000256" key="12">
    <source>
        <dbReference type="PROSITE-ProRule" id="PRU00042"/>
    </source>
</evidence>
<dbReference type="FunFam" id="3.30.160.60:FF:000097">
    <property type="entry name" value="Zinc finger protein"/>
    <property type="match status" value="1"/>
</dbReference>
<comment type="similarity">
    <text evidence="3">Belongs to the krueppel C2H2-type zinc-finger protein family.</text>
</comment>
<dbReference type="Pfam" id="PF01352">
    <property type="entry name" value="KRAB"/>
    <property type="match status" value="1"/>
</dbReference>
<evidence type="ECO:0000256" key="13">
    <source>
        <dbReference type="SAM" id="MobiDB-lite"/>
    </source>
</evidence>
<evidence type="ECO:0000256" key="2">
    <source>
        <dbReference type="ARBA" id="ARBA00004123"/>
    </source>
</evidence>
<keyword evidence="6 12" id="KW-0863">Zinc-finger</keyword>
<evidence type="ECO:0000256" key="9">
    <source>
        <dbReference type="ARBA" id="ARBA00023125"/>
    </source>
</evidence>
<dbReference type="PROSITE" id="PS50805">
    <property type="entry name" value="KRAB"/>
    <property type="match status" value="1"/>
</dbReference>
<proteinExistence type="inferred from homology"/>
<keyword evidence="5" id="KW-0677">Repeat</keyword>
<evidence type="ECO:0000256" key="4">
    <source>
        <dbReference type="ARBA" id="ARBA00022723"/>
    </source>
</evidence>
<dbReference type="EMBL" id="JANPWB010000009">
    <property type="protein sequence ID" value="KAJ1159410.1"/>
    <property type="molecule type" value="Genomic_DNA"/>
</dbReference>
<feature type="domain" description="C2H2-type" evidence="14">
    <location>
        <begin position="352"/>
        <end position="379"/>
    </location>
</feature>
<protein>
    <submittedName>
        <fullName evidence="16">Uncharacterized protein</fullName>
    </submittedName>
</protein>
<evidence type="ECO:0000313" key="16">
    <source>
        <dbReference type="EMBL" id="KAJ1159410.1"/>
    </source>
</evidence>
<evidence type="ECO:0000256" key="6">
    <source>
        <dbReference type="ARBA" id="ARBA00022771"/>
    </source>
</evidence>
<evidence type="ECO:0000256" key="1">
    <source>
        <dbReference type="ARBA" id="ARBA00003767"/>
    </source>
</evidence>
<dbReference type="SUPFAM" id="SSF57667">
    <property type="entry name" value="beta-beta-alpha zinc fingers"/>
    <property type="match status" value="3"/>
</dbReference>
<name>A0AAV7S832_PLEWA</name>
<evidence type="ECO:0000256" key="10">
    <source>
        <dbReference type="ARBA" id="ARBA00023163"/>
    </source>
</evidence>
<evidence type="ECO:0000313" key="17">
    <source>
        <dbReference type="Proteomes" id="UP001066276"/>
    </source>
</evidence>
<dbReference type="PANTHER" id="PTHR16515">
    <property type="entry name" value="PR DOMAIN ZINC FINGER PROTEIN"/>
    <property type="match status" value="1"/>
</dbReference>
<dbReference type="InterPro" id="IPR036236">
    <property type="entry name" value="Znf_C2H2_sf"/>
</dbReference>
<dbReference type="FunFam" id="3.30.160.60:FF:000058">
    <property type="entry name" value="Zinc finger protein 2 homolog"/>
    <property type="match status" value="1"/>
</dbReference>
<dbReference type="GO" id="GO:0005634">
    <property type="term" value="C:nucleus"/>
    <property type="evidence" value="ECO:0007669"/>
    <property type="project" value="UniProtKB-SubCell"/>
</dbReference>
<dbReference type="InterPro" id="IPR001909">
    <property type="entry name" value="KRAB"/>
</dbReference>
<dbReference type="Gene3D" id="3.30.160.60">
    <property type="entry name" value="Classic Zinc Finger"/>
    <property type="match status" value="3"/>
</dbReference>
<keyword evidence="7" id="KW-0862">Zinc</keyword>
<keyword evidence="4" id="KW-0479">Metal-binding</keyword>
<accession>A0AAV7S832</accession>
<dbReference type="FunFam" id="3.30.160.60:FF:001498">
    <property type="entry name" value="Zinc finger protein 404"/>
    <property type="match status" value="1"/>
</dbReference>
<comment type="subcellular location">
    <subcellularLocation>
        <location evidence="2">Nucleus</location>
    </subcellularLocation>
</comment>
<sequence length="419" mass="47020">MDRLSDCQSHAVQGPLLSFRAPPEMERLSDCQSHAVQGPLLTSRSLPVMERLSDCQSHAVQGPLLTSRSLPVMEQQSDCQTHAMSVTFTDVAIYLSEKAWEQLEGWRREQYETVMKEIHRALASLGHGIQNPHVLFRIRNDEELCFRDHPYSKMRESVATPCAGCPSGPDILFRVPDVGEAVLHEEPDSDGQGSEAGTTDSVTEELPEDVSEPARPREAWPPGASEEVLTCYDEGIFYNLAMASVDPGSPAGTVSTVVIPAVHHGVPPGERSYMCPDCGVFYSDLSMFIVHQTLHAENTDDNENHSRPSGDSIDDKPYKCNECEKSFRQNSGLLKHQRNHTGEKPYTCERPYPCLYCGKTFTQKQHFIGHQRTHTGERPFTCTECGESFNRKETLNKHHKMHKEETVSECIELQENVIH</sequence>
<dbReference type="Gene3D" id="6.10.140.140">
    <property type="match status" value="1"/>
</dbReference>
<dbReference type="PROSITE" id="PS00028">
    <property type="entry name" value="ZINC_FINGER_C2H2_1"/>
    <property type="match status" value="4"/>
</dbReference>
<dbReference type="GO" id="GO:0003677">
    <property type="term" value="F:DNA binding"/>
    <property type="evidence" value="ECO:0007669"/>
    <property type="project" value="UniProtKB-KW"/>
</dbReference>
<keyword evidence="10" id="KW-0804">Transcription</keyword>
<dbReference type="Proteomes" id="UP001066276">
    <property type="component" value="Chromosome 5"/>
</dbReference>
<evidence type="ECO:0000256" key="5">
    <source>
        <dbReference type="ARBA" id="ARBA00022737"/>
    </source>
</evidence>
<evidence type="ECO:0000259" key="15">
    <source>
        <dbReference type="PROSITE" id="PS50805"/>
    </source>
</evidence>
<dbReference type="InterPro" id="IPR013087">
    <property type="entry name" value="Znf_C2H2_type"/>
</dbReference>
<evidence type="ECO:0000256" key="7">
    <source>
        <dbReference type="ARBA" id="ARBA00022833"/>
    </source>
</evidence>
<feature type="region of interest" description="Disordered" evidence="13">
    <location>
        <begin position="184"/>
        <end position="222"/>
    </location>
</feature>
<dbReference type="AlphaFoldDB" id="A0AAV7S832"/>
<organism evidence="16 17">
    <name type="scientific">Pleurodeles waltl</name>
    <name type="common">Iberian ribbed newt</name>
    <dbReference type="NCBI Taxonomy" id="8319"/>
    <lineage>
        <taxon>Eukaryota</taxon>
        <taxon>Metazoa</taxon>
        <taxon>Chordata</taxon>
        <taxon>Craniata</taxon>
        <taxon>Vertebrata</taxon>
        <taxon>Euteleostomi</taxon>
        <taxon>Amphibia</taxon>
        <taxon>Batrachia</taxon>
        <taxon>Caudata</taxon>
        <taxon>Salamandroidea</taxon>
        <taxon>Salamandridae</taxon>
        <taxon>Pleurodelinae</taxon>
        <taxon>Pleurodeles</taxon>
    </lineage>
</organism>
<dbReference type="InterPro" id="IPR036051">
    <property type="entry name" value="KRAB_dom_sf"/>
</dbReference>
<feature type="compositionally biased region" description="Polar residues" evidence="13">
    <location>
        <begin position="191"/>
        <end position="201"/>
    </location>
</feature>
<reference evidence="16" key="1">
    <citation type="journal article" date="2022" name="bioRxiv">
        <title>Sequencing and chromosome-scale assembly of the giantPleurodeles waltlgenome.</title>
        <authorList>
            <person name="Brown T."/>
            <person name="Elewa A."/>
            <person name="Iarovenko S."/>
            <person name="Subramanian E."/>
            <person name="Araus A.J."/>
            <person name="Petzold A."/>
            <person name="Susuki M."/>
            <person name="Suzuki K.-i.T."/>
            <person name="Hayashi T."/>
            <person name="Toyoda A."/>
            <person name="Oliveira C."/>
            <person name="Osipova E."/>
            <person name="Leigh N.D."/>
            <person name="Simon A."/>
            <person name="Yun M.H."/>
        </authorList>
    </citation>
    <scope>NUCLEOTIDE SEQUENCE</scope>
    <source>
        <strain evidence="16">20211129_DDA</strain>
        <tissue evidence="16">Liver</tissue>
    </source>
</reference>
<dbReference type="PROSITE" id="PS50157">
    <property type="entry name" value="ZINC_FINGER_C2H2_2"/>
    <property type="match status" value="4"/>
</dbReference>
<feature type="domain" description="C2H2-type" evidence="14">
    <location>
        <begin position="318"/>
        <end position="345"/>
    </location>
</feature>
<keyword evidence="8" id="KW-0805">Transcription regulation</keyword>
<evidence type="ECO:0000256" key="11">
    <source>
        <dbReference type="ARBA" id="ARBA00023242"/>
    </source>
</evidence>
<dbReference type="InterPro" id="IPR050331">
    <property type="entry name" value="Zinc_finger"/>
</dbReference>
<feature type="domain" description="C2H2-type" evidence="14">
    <location>
        <begin position="273"/>
        <end position="300"/>
    </location>
</feature>
<dbReference type="GO" id="GO:0008270">
    <property type="term" value="F:zinc ion binding"/>
    <property type="evidence" value="ECO:0007669"/>
    <property type="project" value="UniProtKB-KW"/>
</dbReference>
<evidence type="ECO:0000256" key="8">
    <source>
        <dbReference type="ARBA" id="ARBA00023015"/>
    </source>
</evidence>
<dbReference type="SUPFAM" id="SSF109640">
    <property type="entry name" value="KRAB domain (Kruppel-associated box)"/>
    <property type="match status" value="1"/>
</dbReference>
<dbReference type="CDD" id="cd07765">
    <property type="entry name" value="KRAB_A-box"/>
    <property type="match status" value="1"/>
</dbReference>
<feature type="compositionally biased region" description="Acidic residues" evidence="13">
    <location>
        <begin position="202"/>
        <end position="211"/>
    </location>
</feature>
<dbReference type="Pfam" id="PF00096">
    <property type="entry name" value="zf-C2H2"/>
    <property type="match status" value="4"/>
</dbReference>
<gene>
    <name evidence="16" type="ORF">NDU88_012076</name>
</gene>
<feature type="domain" description="KRAB" evidence="15">
    <location>
        <begin position="86"/>
        <end position="157"/>
    </location>
</feature>
<evidence type="ECO:0000259" key="14">
    <source>
        <dbReference type="PROSITE" id="PS50157"/>
    </source>
</evidence>
<feature type="domain" description="C2H2-type" evidence="14">
    <location>
        <begin position="380"/>
        <end position="407"/>
    </location>
</feature>
<keyword evidence="9" id="KW-0238">DNA-binding</keyword>
<keyword evidence="11" id="KW-0539">Nucleus</keyword>
<dbReference type="SMART" id="SM00349">
    <property type="entry name" value="KRAB"/>
    <property type="match status" value="1"/>
</dbReference>